<gene>
    <name evidence="2" type="ORF">GO998_17845</name>
</gene>
<keyword evidence="3" id="KW-1185">Reference proteome</keyword>
<geneLocation type="plasmid" evidence="2 3">
    <name>pLLRS-1</name>
</geneLocation>
<dbReference type="RefSeq" id="WP_211906106.1">
    <property type="nucleotide sequence ID" value="NZ_CP046730.1"/>
</dbReference>
<name>A0ABX7ZK99_9RALS</name>
<accession>A0ABX7ZK99</accession>
<evidence type="ECO:0000313" key="2">
    <source>
        <dbReference type="EMBL" id="QUP55635.1"/>
    </source>
</evidence>
<dbReference type="Proteomes" id="UP000677898">
    <property type="component" value="Plasmid pLLRS-1"/>
</dbReference>
<sequence>MVRHVVSVGESEAIANAMLRYQQATENAKLGAQTQEGEHMPYVDADDGKPQSGEAMSMVLA</sequence>
<proteinExistence type="predicted"/>
<organism evidence="2 3">
    <name type="scientific">Ralstonia syzygii</name>
    <dbReference type="NCBI Taxonomy" id="28097"/>
    <lineage>
        <taxon>Bacteria</taxon>
        <taxon>Pseudomonadati</taxon>
        <taxon>Pseudomonadota</taxon>
        <taxon>Betaproteobacteria</taxon>
        <taxon>Burkholderiales</taxon>
        <taxon>Burkholderiaceae</taxon>
        <taxon>Ralstonia</taxon>
        <taxon>Ralstonia solanacearum species complex</taxon>
    </lineage>
</organism>
<reference evidence="2 3" key="1">
    <citation type="journal article" date="2021" name="Phytopathology">
        <title>Complete genome sequence of Ralstonia syzygii subsp. indonesiensis strain LLRS-1, isolated from wilted tobacco in China.</title>
        <authorList>
            <person name="Lu C.H."/>
            <person name="Li J.Y."/>
            <person name="Mi M.G."/>
            <person name="Lin Z.L."/>
            <person name="Jiang N."/>
            <person name="Gai X."/>
            <person name="Ma J.H."/>
            <person name="Lei L.P."/>
            <person name="Xia Z.Y."/>
        </authorList>
    </citation>
    <scope>NUCLEOTIDE SEQUENCE [LARGE SCALE GENOMIC DNA]</scope>
    <source>
        <strain evidence="2 3">LLRS-1</strain>
    </source>
</reference>
<feature type="compositionally biased region" description="Basic and acidic residues" evidence="1">
    <location>
        <begin position="36"/>
        <end position="49"/>
    </location>
</feature>
<evidence type="ECO:0000313" key="3">
    <source>
        <dbReference type="Proteomes" id="UP000677898"/>
    </source>
</evidence>
<keyword evidence="2" id="KW-0614">Plasmid</keyword>
<dbReference type="EMBL" id="CP046730">
    <property type="protein sequence ID" value="QUP55635.1"/>
    <property type="molecule type" value="Genomic_DNA"/>
</dbReference>
<evidence type="ECO:0000256" key="1">
    <source>
        <dbReference type="SAM" id="MobiDB-lite"/>
    </source>
</evidence>
<protein>
    <submittedName>
        <fullName evidence="2">Uncharacterized protein</fullName>
    </submittedName>
</protein>
<feature type="region of interest" description="Disordered" evidence="1">
    <location>
        <begin position="32"/>
        <end position="61"/>
    </location>
</feature>